<evidence type="ECO:0000256" key="3">
    <source>
        <dbReference type="ARBA" id="ARBA00022527"/>
    </source>
</evidence>
<evidence type="ECO:0000256" key="2">
    <source>
        <dbReference type="ARBA" id="ARBA00012513"/>
    </source>
</evidence>
<evidence type="ECO:0000256" key="4">
    <source>
        <dbReference type="ARBA" id="ARBA00023136"/>
    </source>
</evidence>
<evidence type="ECO:0000313" key="11">
    <source>
        <dbReference type="Proteomes" id="UP000298416"/>
    </source>
</evidence>
<keyword evidence="5" id="KW-0449">Lipoprotein</keyword>
<dbReference type="PROSITE" id="PS50011">
    <property type="entry name" value="PROTEIN_KINASE_DOM"/>
    <property type="match status" value="1"/>
</dbReference>
<feature type="domain" description="Protein kinase" evidence="9">
    <location>
        <begin position="107"/>
        <end position="194"/>
    </location>
</feature>
<sequence>MGCFSCFGSSEKEVNKSSKEASKKDFVKEGSKGQSNSIVNTLNSANLVCALPGFPVLANYKIYEGYVINEDKSRSQDGKDSKKEMTVTKHPARIFTFEELSVATKYFRPEFLLGEGGFGRVFKGQLDTGETVAVKQLDRHGDQGSREFSVEILMLSLLHHPNLIRLIGHCSQGSQRLLVYEFMPLGSLEDHLHG</sequence>
<evidence type="ECO:0000256" key="6">
    <source>
        <dbReference type="ARBA" id="ARBA00047899"/>
    </source>
</evidence>
<dbReference type="AlphaFoldDB" id="A0A8X9A956"/>
<accession>A0A8X9A956</accession>
<keyword evidence="3" id="KW-0418">Kinase</keyword>
<keyword evidence="8" id="KW-0547">Nucleotide-binding</keyword>
<dbReference type="InterPro" id="IPR000719">
    <property type="entry name" value="Prot_kinase_dom"/>
</dbReference>
<evidence type="ECO:0000256" key="1">
    <source>
        <dbReference type="ARBA" id="ARBA00004193"/>
    </source>
</evidence>
<comment type="catalytic activity">
    <reaction evidence="6">
        <text>L-threonyl-[protein] + ATP = O-phospho-L-threonyl-[protein] + ADP + H(+)</text>
        <dbReference type="Rhea" id="RHEA:46608"/>
        <dbReference type="Rhea" id="RHEA-COMP:11060"/>
        <dbReference type="Rhea" id="RHEA-COMP:11605"/>
        <dbReference type="ChEBI" id="CHEBI:15378"/>
        <dbReference type="ChEBI" id="CHEBI:30013"/>
        <dbReference type="ChEBI" id="CHEBI:30616"/>
        <dbReference type="ChEBI" id="CHEBI:61977"/>
        <dbReference type="ChEBI" id="CHEBI:456216"/>
        <dbReference type="EC" id="2.7.11.1"/>
    </reaction>
</comment>
<dbReference type="SUPFAM" id="SSF56112">
    <property type="entry name" value="Protein kinase-like (PK-like)"/>
    <property type="match status" value="1"/>
</dbReference>
<dbReference type="PANTHER" id="PTHR47985:SF44">
    <property type="entry name" value="SERINE_THREONINE-PROTEIN KINASE PBS1"/>
    <property type="match status" value="1"/>
</dbReference>
<dbReference type="Proteomes" id="UP000298416">
    <property type="component" value="Unassembled WGS sequence"/>
</dbReference>
<evidence type="ECO:0000256" key="7">
    <source>
        <dbReference type="ARBA" id="ARBA00048679"/>
    </source>
</evidence>
<keyword evidence="4" id="KW-0472">Membrane</keyword>
<evidence type="ECO:0000313" key="10">
    <source>
        <dbReference type="EMBL" id="KAG6432161.1"/>
    </source>
</evidence>
<feature type="binding site" evidence="8">
    <location>
        <position position="135"/>
    </location>
    <ligand>
        <name>ATP</name>
        <dbReference type="ChEBI" id="CHEBI:30616"/>
    </ligand>
</feature>
<dbReference type="EC" id="2.7.11.1" evidence="2"/>
<dbReference type="PANTHER" id="PTHR47985">
    <property type="entry name" value="OS07G0668900 PROTEIN"/>
    <property type="match status" value="1"/>
</dbReference>
<reference evidence="10" key="2">
    <citation type="submission" date="2020-08" db="EMBL/GenBank/DDBJ databases">
        <title>Plant Genome Project.</title>
        <authorList>
            <person name="Zhang R.-G."/>
        </authorList>
    </citation>
    <scope>NUCLEOTIDE SEQUENCE</scope>
    <source>
        <strain evidence="10">Huo1</strain>
        <tissue evidence="10">Leaf</tissue>
    </source>
</reference>
<keyword evidence="8" id="KW-0067">ATP-binding</keyword>
<comment type="catalytic activity">
    <reaction evidence="7">
        <text>L-seryl-[protein] + ATP = O-phospho-L-seryl-[protein] + ADP + H(+)</text>
        <dbReference type="Rhea" id="RHEA:17989"/>
        <dbReference type="Rhea" id="RHEA-COMP:9863"/>
        <dbReference type="Rhea" id="RHEA-COMP:11604"/>
        <dbReference type="ChEBI" id="CHEBI:15378"/>
        <dbReference type="ChEBI" id="CHEBI:29999"/>
        <dbReference type="ChEBI" id="CHEBI:30616"/>
        <dbReference type="ChEBI" id="CHEBI:83421"/>
        <dbReference type="ChEBI" id="CHEBI:456216"/>
        <dbReference type="EC" id="2.7.11.1"/>
    </reaction>
</comment>
<dbReference type="GO" id="GO:0005524">
    <property type="term" value="F:ATP binding"/>
    <property type="evidence" value="ECO:0007669"/>
    <property type="project" value="UniProtKB-UniRule"/>
</dbReference>
<dbReference type="PROSITE" id="PS00107">
    <property type="entry name" value="PROTEIN_KINASE_ATP"/>
    <property type="match status" value="1"/>
</dbReference>
<dbReference type="EMBL" id="PNBA02000002">
    <property type="protein sequence ID" value="KAG6432161.1"/>
    <property type="molecule type" value="Genomic_DNA"/>
</dbReference>
<name>A0A8X9A956_SALSN</name>
<comment type="caution">
    <text evidence="10">The sequence shown here is derived from an EMBL/GenBank/DDBJ whole genome shotgun (WGS) entry which is preliminary data.</text>
</comment>
<organism evidence="10">
    <name type="scientific">Salvia splendens</name>
    <name type="common">Scarlet sage</name>
    <dbReference type="NCBI Taxonomy" id="180675"/>
    <lineage>
        <taxon>Eukaryota</taxon>
        <taxon>Viridiplantae</taxon>
        <taxon>Streptophyta</taxon>
        <taxon>Embryophyta</taxon>
        <taxon>Tracheophyta</taxon>
        <taxon>Spermatophyta</taxon>
        <taxon>Magnoliopsida</taxon>
        <taxon>eudicotyledons</taxon>
        <taxon>Gunneridae</taxon>
        <taxon>Pentapetalae</taxon>
        <taxon>asterids</taxon>
        <taxon>lamiids</taxon>
        <taxon>Lamiales</taxon>
        <taxon>Lamiaceae</taxon>
        <taxon>Nepetoideae</taxon>
        <taxon>Mentheae</taxon>
        <taxon>Salviinae</taxon>
        <taxon>Salvia</taxon>
        <taxon>Salvia subgen. Calosphace</taxon>
        <taxon>core Calosphace</taxon>
    </lineage>
</organism>
<comment type="subcellular location">
    <subcellularLocation>
        <location evidence="1">Cell membrane</location>
        <topology evidence="1">Lipid-anchor</topology>
    </subcellularLocation>
</comment>
<dbReference type="InterPro" id="IPR001245">
    <property type="entry name" value="Ser-Thr/Tyr_kinase_cat_dom"/>
</dbReference>
<dbReference type="InterPro" id="IPR011009">
    <property type="entry name" value="Kinase-like_dom_sf"/>
</dbReference>
<reference evidence="10" key="1">
    <citation type="submission" date="2018-01" db="EMBL/GenBank/DDBJ databases">
        <authorList>
            <person name="Mao J.F."/>
        </authorList>
    </citation>
    <scope>NUCLEOTIDE SEQUENCE</scope>
    <source>
        <strain evidence="10">Huo1</strain>
        <tissue evidence="10">Leaf</tissue>
    </source>
</reference>
<dbReference type="FunFam" id="3.30.200.20:FF:000244">
    <property type="entry name" value="Serine/threonine-protein kinase CDL1-like"/>
    <property type="match status" value="1"/>
</dbReference>
<protein>
    <recommendedName>
        <fullName evidence="2">non-specific serine/threonine protein kinase</fullName>
        <ecNumber evidence="2">2.7.11.1</ecNumber>
    </recommendedName>
</protein>
<keyword evidence="3" id="KW-0808">Transferase</keyword>
<dbReference type="Gene3D" id="3.30.200.20">
    <property type="entry name" value="Phosphorylase Kinase, domain 1"/>
    <property type="match status" value="1"/>
</dbReference>
<dbReference type="GO" id="GO:0005886">
    <property type="term" value="C:plasma membrane"/>
    <property type="evidence" value="ECO:0007669"/>
    <property type="project" value="UniProtKB-SubCell"/>
</dbReference>
<evidence type="ECO:0000256" key="8">
    <source>
        <dbReference type="PROSITE-ProRule" id="PRU10141"/>
    </source>
</evidence>
<dbReference type="Pfam" id="PF07714">
    <property type="entry name" value="PK_Tyr_Ser-Thr"/>
    <property type="match status" value="1"/>
</dbReference>
<evidence type="ECO:0000259" key="9">
    <source>
        <dbReference type="PROSITE" id="PS50011"/>
    </source>
</evidence>
<keyword evidence="11" id="KW-1185">Reference proteome</keyword>
<evidence type="ECO:0000256" key="5">
    <source>
        <dbReference type="ARBA" id="ARBA00023288"/>
    </source>
</evidence>
<dbReference type="GO" id="GO:0004674">
    <property type="term" value="F:protein serine/threonine kinase activity"/>
    <property type="evidence" value="ECO:0007669"/>
    <property type="project" value="UniProtKB-KW"/>
</dbReference>
<proteinExistence type="predicted"/>
<keyword evidence="3" id="KW-0723">Serine/threonine-protein kinase</keyword>
<gene>
    <name evidence="10" type="ORF">SASPL_103735</name>
</gene>
<dbReference type="InterPro" id="IPR017441">
    <property type="entry name" value="Protein_kinase_ATP_BS"/>
</dbReference>